<comment type="caution">
    <text evidence="1">The sequence shown here is derived from an EMBL/GenBank/DDBJ whole genome shotgun (WGS) entry which is preliminary data.</text>
</comment>
<dbReference type="EMBL" id="CM046394">
    <property type="protein sequence ID" value="KAI8546941.1"/>
    <property type="molecule type" value="Genomic_DNA"/>
</dbReference>
<dbReference type="Proteomes" id="UP001062846">
    <property type="component" value="Chromosome 7"/>
</dbReference>
<proteinExistence type="predicted"/>
<keyword evidence="2" id="KW-1185">Reference proteome</keyword>
<name>A0ACC0N108_RHOML</name>
<reference evidence="1" key="1">
    <citation type="submission" date="2022-02" db="EMBL/GenBank/DDBJ databases">
        <title>Plant Genome Project.</title>
        <authorList>
            <person name="Zhang R.-G."/>
        </authorList>
    </citation>
    <scope>NUCLEOTIDE SEQUENCE</scope>
    <source>
        <strain evidence="1">AT1</strain>
    </source>
</reference>
<sequence length="91" mass="10186">MPEAQASWALGLGRPWSLTIVLEEGKTNVKLETDALVAVKMTSEENNENHPQSNIISDARILINRRGTTLPHIFREGSITYSTKWQSGCLY</sequence>
<organism evidence="1 2">
    <name type="scientific">Rhododendron molle</name>
    <name type="common">Chinese azalea</name>
    <name type="synonym">Azalea mollis</name>
    <dbReference type="NCBI Taxonomy" id="49168"/>
    <lineage>
        <taxon>Eukaryota</taxon>
        <taxon>Viridiplantae</taxon>
        <taxon>Streptophyta</taxon>
        <taxon>Embryophyta</taxon>
        <taxon>Tracheophyta</taxon>
        <taxon>Spermatophyta</taxon>
        <taxon>Magnoliopsida</taxon>
        <taxon>eudicotyledons</taxon>
        <taxon>Gunneridae</taxon>
        <taxon>Pentapetalae</taxon>
        <taxon>asterids</taxon>
        <taxon>Ericales</taxon>
        <taxon>Ericaceae</taxon>
        <taxon>Ericoideae</taxon>
        <taxon>Rhodoreae</taxon>
        <taxon>Rhododendron</taxon>
    </lineage>
</organism>
<accession>A0ACC0N108</accession>
<evidence type="ECO:0000313" key="1">
    <source>
        <dbReference type="EMBL" id="KAI8546941.1"/>
    </source>
</evidence>
<evidence type="ECO:0000313" key="2">
    <source>
        <dbReference type="Proteomes" id="UP001062846"/>
    </source>
</evidence>
<gene>
    <name evidence="1" type="ORF">RHMOL_Rhmol07G0158900</name>
</gene>
<protein>
    <submittedName>
        <fullName evidence="1">Uncharacterized protein</fullName>
    </submittedName>
</protein>